<dbReference type="Pfam" id="PF00249">
    <property type="entry name" value="Myb_DNA-binding"/>
    <property type="match status" value="1"/>
</dbReference>
<feature type="compositionally biased region" description="Acidic residues" evidence="2">
    <location>
        <begin position="68"/>
        <end position="86"/>
    </location>
</feature>
<comment type="similarity">
    <text evidence="1">Belongs to the sel-1 family.</text>
</comment>
<dbReference type="SMART" id="SM00671">
    <property type="entry name" value="SEL1"/>
    <property type="match status" value="7"/>
</dbReference>
<dbReference type="PANTHER" id="PTHR11102">
    <property type="entry name" value="SEL-1-LIKE PROTEIN"/>
    <property type="match status" value="1"/>
</dbReference>
<feature type="compositionally biased region" description="Basic and acidic residues" evidence="2">
    <location>
        <begin position="242"/>
        <end position="261"/>
    </location>
</feature>
<dbReference type="SMART" id="SM00717">
    <property type="entry name" value="SANT"/>
    <property type="match status" value="1"/>
</dbReference>
<dbReference type="SUPFAM" id="SSF81901">
    <property type="entry name" value="HCP-like"/>
    <property type="match status" value="2"/>
</dbReference>
<dbReference type="Gene3D" id="1.25.40.10">
    <property type="entry name" value="Tetratricopeptide repeat domain"/>
    <property type="match status" value="2"/>
</dbReference>
<dbReference type="SUPFAM" id="SSF46689">
    <property type="entry name" value="Homeodomain-like"/>
    <property type="match status" value="1"/>
</dbReference>
<dbReference type="InterPro" id="IPR011990">
    <property type="entry name" value="TPR-like_helical_dom_sf"/>
</dbReference>
<dbReference type="InterPro" id="IPR006597">
    <property type="entry name" value="Sel1-like"/>
</dbReference>
<dbReference type="Pfam" id="PF08238">
    <property type="entry name" value="Sel1"/>
    <property type="match status" value="7"/>
</dbReference>
<evidence type="ECO:0000313" key="4">
    <source>
        <dbReference type="EMBL" id="CAK9005206.1"/>
    </source>
</evidence>
<evidence type="ECO:0000313" key="5">
    <source>
        <dbReference type="Proteomes" id="UP001642484"/>
    </source>
</evidence>
<dbReference type="PROSITE" id="PS50090">
    <property type="entry name" value="MYB_LIKE"/>
    <property type="match status" value="1"/>
</dbReference>
<dbReference type="InterPro" id="IPR009057">
    <property type="entry name" value="Homeodomain-like_sf"/>
</dbReference>
<gene>
    <name evidence="4" type="ORF">CCMP2556_LOCUS7982</name>
</gene>
<comment type="caution">
    <text evidence="4">The sequence shown here is derived from an EMBL/GenBank/DDBJ whole genome shotgun (WGS) entry which is preliminary data.</text>
</comment>
<dbReference type="EMBL" id="CAXAMN010003558">
    <property type="protein sequence ID" value="CAK9005206.1"/>
    <property type="molecule type" value="Genomic_DNA"/>
</dbReference>
<organism evidence="4 5">
    <name type="scientific">Durusdinium trenchii</name>
    <dbReference type="NCBI Taxonomy" id="1381693"/>
    <lineage>
        <taxon>Eukaryota</taxon>
        <taxon>Sar</taxon>
        <taxon>Alveolata</taxon>
        <taxon>Dinophyceae</taxon>
        <taxon>Suessiales</taxon>
        <taxon>Symbiodiniaceae</taxon>
        <taxon>Durusdinium</taxon>
    </lineage>
</organism>
<evidence type="ECO:0000259" key="3">
    <source>
        <dbReference type="PROSITE" id="PS50090"/>
    </source>
</evidence>
<feature type="compositionally biased region" description="Basic and acidic residues" evidence="2">
    <location>
        <begin position="111"/>
        <end position="211"/>
    </location>
</feature>
<protein>
    <recommendedName>
        <fullName evidence="3">Myb-like domain-containing protein</fullName>
    </recommendedName>
</protein>
<dbReference type="Gene3D" id="1.10.10.60">
    <property type="entry name" value="Homeodomain-like"/>
    <property type="match status" value="1"/>
</dbReference>
<feature type="compositionally biased region" description="Basic and acidic residues" evidence="2">
    <location>
        <begin position="273"/>
        <end position="284"/>
    </location>
</feature>
<dbReference type="Proteomes" id="UP001642484">
    <property type="component" value="Unassembled WGS sequence"/>
</dbReference>
<evidence type="ECO:0000256" key="1">
    <source>
        <dbReference type="ARBA" id="ARBA00038101"/>
    </source>
</evidence>
<sequence>MASSSDAWTETEQQRLEEGLVKFAALCDVKEKWKAIAQHVGTRDVRACAERFKVCRQRALEQQRAQEKEEEEEEEEEEDDEEEEEQEPRHDWRQDDWKQWRGDWWSDWKWHESSDRWKEETPEDDAERRKWEVQQEIEANRRKLQHKEVQKQREEELREAKLRAEREQKEKERQEQQAAREQKILDAKEREAQRRQEEERLKRFMQQKREEEDAQAGFYGTRHLNMKGARGFKGGKAGKGVKKGDIQRQLREQEMERRAREVLANIGSTRSAEIGDRNSSDVERGVAGSTSKGDARNGGGDRVEESAAQPLSSGRETASDMKDGPVTLGGKNKDGKGKTVKKGGKKERKTDEARTSEKDRWWTKIDGDCPISLIPIAELPVPPFTLKASGSSVPHYFDARFLASFLLSSFDFMNPVNRSPLNREDCVALDVHLRQFYPDSSSSVTDAYDLFQRNGGNGSDAVRREATAVFQHLFRFQPRNLDSRGRAINYNDGALTVIDDDDIRVSAAQHTVASTAEALGRGGSDAVSVPGPGPHRVASAPLSGAWPEAKAAANRPVVEEFPALPGAKPKAKGEEEEWKKQGVEEVRRVGNPGGPVLSEDEVKILLEGAARGDAESQTIIGRMCLEGDVAEPDPAQAAEWFLKAAEQGDKDGQYNLGMLLISGNGVPQDMQEGSMWLEKAAEQGVHLAQYFYAATNLQDGFDGDSDKAMKYMRSAAENGIADAQYALGMILLQTQDLEWAAHWLNTAAQQGDSRAQYQIARMFLYGAGLEQDEATAASWASAAANSGYKDAQYLMGTMLLAGQGVEQNMAWAAHWFEQAALQGHVDAQYNLGLMLESGDGVPEDKVKAAYWLEQAASQGDDEAARTSEELKA</sequence>
<proteinExistence type="inferred from homology"/>
<reference evidence="4 5" key="1">
    <citation type="submission" date="2024-02" db="EMBL/GenBank/DDBJ databases">
        <authorList>
            <person name="Chen Y."/>
            <person name="Shah S."/>
            <person name="Dougan E. K."/>
            <person name="Thang M."/>
            <person name="Chan C."/>
        </authorList>
    </citation>
    <scope>NUCLEOTIDE SEQUENCE [LARGE SCALE GENOMIC DNA]</scope>
</reference>
<dbReference type="PANTHER" id="PTHR11102:SF160">
    <property type="entry name" value="ERAD-ASSOCIATED E3 UBIQUITIN-PROTEIN LIGASE COMPONENT HRD3"/>
    <property type="match status" value="1"/>
</dbReference>
<dbReference type="CDD" id="cd00167">
    <property type="entry name" value="SANT"/>
    <property type="match status" value="1"/>
</dbReference>
<feature type="compositionally biased region" description="Basic residues" evidence="2">
    <location>
        <begin position="338"/>
        <end position="347"/>
    </location>
</feature>
<name>A0ABP0IRK2_9DINO</name>
<evidence type="ECO:0000256" key="2">
    <source>
        <dbReference type="SAM" id="MobiDB-lite"/>
    </source>
</evidence>
<feature type="region of interest" description="Disordered" evidence="2">
    <location>
        <begin position="111"/>
        <end position="356"/>
    </location>
</feature>
<feature type="region of interest" description="Disordered" evidence="2">
    <location>
        <begin position="63"/>
        <end position="93"/>
    </location>
</feature>
<feature type="compositionally biased region" description="Basic and acidic residues" evidence="2">
    <location>
        <begin position="293"/>
        <end position="305"/>
    </location>
</feature>
<dbReference type="InterPro" id="IPR001005">
    <property type="entry name" value="SANT/Myb"/>
</dbReference>
<dbReference type="InterPro" id="IPR050767">
    <property type="entry name" value="Sel1_AlgK"/>
</dbReference>
<keyword evidence="5" id="KW-1185">Reference proteome</keyword>
<feature type="domain" description="Myb-like" evidence="3">
    <location>
        <begin position="8"/>
        <end position="53"/>
    </location>
</feature>
<accession>A0ABP0IRK2</accession>